<evidence type="ECO:0000313" key="6">
    <source>
        <dbReference type="EMBL" id="EFC39920.1"/>
    </source>
</evidence>
<dbReference type="Proteomes" id="UP000006671">
    <property type="component" value="Unassembled WGS sequence"/>
</dbReference>
<dbReference type="VEuPathDB" id="AmoebaDB:NAEGRDRAFT_72278"/>
<dbReference type="Gene3D" id="1.20.1280.50">
    <property type="match status" value="1"/>
</dbReference>
<sequence>MSNCRGGCGFFGSEANKGYCSQCFKKLPSDQVTTDDFDQWKKAHEEKVKKIEEENTKKRLEELAKQEEYENPRKKRKPIVEEKKWPPLTSEAKSILETEFIFSHISQYLTPSDVSKFGTTCKSFNKIASEESVWKNLYITKYGKQALQTFVGDKSVRSVWQDQAKEISSTSRMRDCSLAEFEKKPYLLEPSFFQKVSVLAPIDQVNSPWSHLKGKTVPQIIEEIWKPIASEVPDLIELLVEKVKSLYVTREKSEDETWYLLYILNEKKLEFFSAEPPLKNSEEFEVDGWGKIPTSLAKFYTVNNGLTTFGIRLDSWESGIFRSEFLTPMDSGEDMEKEVLQFNNDGAGNGQSFIRDSGSSDKDPFTGDFDHENPFELDGSLSFFEFVEEFIVRAIEE</sequence>
<dbReference type="EMBL" id="GG738896">
    <property type="protein sequence ID" value="EFC39920.1"/>
    <property type="molecule type" value="Genomic_DNA"/>
</dbReference>
<dbReference type="KEGG" id="ngr:NAEGRDRAFT_72278"/>
<dbReference type="InterPro" id="IPR001810">
    <property type="entry name" value="F-box_dom"/>
</dbReference>
<dbReference type="GeneID" id="8854453"/>
<dbReference type="OMA" id="ANKGYCS"/>
<dbReference type="RefSeq" id="XP_002672664.1">
    <property type="nucleotide sequence ID" value="XM_002672618.1"/>
</dbReference>
<keyword evidence="3" id="KW-0862">Zinc</keyword>
<dbReference type="SMART" id="SM00259">
    <property type="entry name" value="ZnF_A20"/>
    <property type="match status" value="1"/>
</dbReference>
<accession>D2VTF2</accession>
<dbReference type="SUPFAM" id="SSF81383">
    <property type="entry name" value="F-box domain"/>
    <property type="match status" value="1"/>
</dbReference>
<dbReference type="InterPro" id="IPR036047">
    <property type="entry name" value="F-box-like_dom_sf"/>
</dbReference>
<dbReference type="InParanoid" id="D2VTF2"/>
<feature type="domain" description="A20-type" evidence="5">
    <location>
        <begin position="1"/>
        <end position="32"/>
    </location>
</feature>
<organism evidence="7">
    <name type="scientific">Naegleria gruberi</name>
    <name type="common">Amoeba</name>
    <dbReference type="NCBI Taxonomy" id="5762"/>
    <lineage>
        <taxon>Eukaryota</taxon>
        <taxon>Discoba</taxon>
        <taxon>Heterolobosea</taxon>
        <taxon>Tetramitia</taxon>
        <taxon>Eutetramitia</taxon>
        <taxon>Vahlkampfiidae</taxon>
        <taxon>Naegleria</taxon>
    </lineage>
</organism>
<keyword evidence="1" id="KW-0479">Metal-binding</keyword>
<dbReference type="Gene3D" id="1.20.5.4770">
    <property type="match status" value="1"/>
</dbReference>
<evidence type="ECO:0000256" key="2">
    <source>
        <dbReference type="ARBA" id="ARBA00022771"/>
    </source>
</evidence>
<evidence type="ECO:0000256" key="4">
    <source>
        <dbReference type="SAM" id="MobiDB-lite"/>
    </source>
</evidence>
<gene>
    <name evidence="6" type="ORF">NAEGRDRAFT_72278</name>
</gene>
<dbReference type="SUPFAM" id="SSF57716">
    <property type="entry name" value="Glucocorticoid receptor-like (DNA-binding domain)"/>
    <property type="match status" value="1"/>
</dbReference>
<reference evidence="6 7" key="1">
    <citation type="journal article" date="2010" name="Cell">
        <title>The genome of Naegleria gruberi illuminates early eukaryotic versatility.</title>
        <authorList>
            <person name="Fritz-Laylin L.K."/>
            <person name="Prochnik S.E."/>
            <person name="Ginger M.L."/>
            <person name="Dacks J.B."/>
            <person name="Carpenter M.L."/>
            <person name="Field M.C."/>
            <person name="Kuo A."/>
            <person name="Paredez A."/>
            <person name="Chapman J."/>
            <person name="Pham J."/>
            <person name="Shu S."/>
            <person name="Neupane R."/>
            <person name="Cipriano M."/>
            <person name="Mancuso J."/>
            <person name="Tu H."/>
            <person name="Salamov A."/>
            <person name="Lindquist E."/>
            <person name="Shapiro H."/>
            <person name="Lucas S."/>
            <person name="Grigoriev I.V."/>
            <person name="Cande W.Z."/>
            <person name="Fulton C."/>
            <person name="Rokhsar D.S."/>
            <person name="Dawson S.C."/>
        </authorList>
    </citation>
    <scope>NUCLEOTIDE SEQUENCE [LARGE SCALE GENOMIC DNA]</scope>
    <source>
        <strain evidence="6 7">NEG-M</strain>
    </source>
</reference>
<dbReference type="Pfam" id="PF01754">
    <property type="entry name" value="zf-A20"/>
    <property type="match status" value="1"/>
</dbReference>
<evidence type="ECO:0000256" key="3">
    <source>
        <dbReference type="ARBA" id="ARBA00022833"/>
    </source>
</evidence>
<dbReference type="InterPro" id="IPR002653">
    <property type="entry name" value="Znf_A20"/>
</dbReference>
<keyword evidence="7" id="KW-1185">Reference proteome</keyword>
<evidence type="ECO:0000256" key="1">
    <source>
        <dbReference type="ARBA" id="ARBA00022723"/>
    </source>
</evidence>
<protein>
    <submittedName>
        <fullName evidence="6">A20-like zinc finger domain-containing protein</fullName>
    </submittedName>
</protein>
<name>D2VTF2_NAEGR</name>
<proteinExistence type="predicted"/>
<dbReference type="AlphaFoldDB" id="D2VTF2"/>
<dbReference type="OrthoDB" id="428577at2759"/>
<dbReference type="Pfam" id="PF12937">
    <property type="entry name" value="F-box-like"/>
    <property type="match status" value="1"/>
</dbReference>
<evidence type="ECO:0000313" key="7">
    <source>
        <dbReference type="Proteomes" id="UP000006671"/>
    </source>
</evidence>
<keyword evidence="2" id="KW-0863">Zinc-finger</keyword>
<dbReference type="PROSITE" id="PS51036">
    <property type="entry name" value="ZF_A20"/>
    <property type="match status" value="1"/>
</dbReference>
<dbReference type="GO" id="GO:0008270">
    <property type="term" value="F:zinc ion binding"/>
    <property type="evidence" value="ECO:0007669"/>
    <property type="project" value="UniProtKB-KW"/>
</dbReference>
<evidence type="ECO:0000259" key="5">
    <source>
        <dbReference type="PROSITE" id="PS51036"/>
    </source>
</evidence>
<dbReference type="GO" id="GO:0003677">
    <property type="term" value="F:DNA binding"/>
    <property type="evidence" value="ECO:0007669"/>
    <property type="project" value="InterPro"/>
</dbReference>
<feature type="region of interest" description="Disordered" evidence="4">
    <location>
        <begin position="52"/>
        <end position="75"/>
    </location>
</feature>